<keyword evidence="2" id="KW-1003">Cell membrane</keyword>
<dbReference type="GO" id="GO:0015171">
    <property type="term" value="F:amino acid transmembrane transporter activity"/>
    <property type="evidence" value="ECO:0007669"/>
    <property type="project" value="TreeGrafter"/>
</dbReference>
<keyword evidence="8" id="KW-1185">Reference proteome</keyword>
<evidence type="ECO:0000256" key="6">
    <source>
        <dbReference type="SAM" id="Phobius"/>
    </source>
</evidence>
<dbReference type="EMBL" id="CP094970">
    <property type="protein sequence ID" value="UYM03671.1"/>
    <property type="molecule type" value="Genomic_DNA"/>
</dbReference>
<protein>
    <submittedName>
        <fullName evidence="7">LysE family translocator</fullName>
    </submittedName>
</protein>
<evidence type="ECO:0000256" key="5">
    <source>
        <dbReference type="ARBA" id="ARBA00023136"/>
    </source>
</evidence>
<feature type="transmembrane region" description="Helical" evidence="6">
    <location>
        <begin position="120"/>
        <end position="141"/>
    </location>
</feature>
<evidence type="ECO:0000256" key="3">
    <source>
        <dbReference type="ARBA" id="ARBA00022692"/>
    </source>
</evidence>
<proteinExistence type="predicted"/>
<keyword evidence="4 6" id="KW-1133">Transmembrane helix</keyword>
<keyword evidence="3 6" id="KW-0812">Transmembrane</keyword>
<dbReference type="PIRSF" id="PIRSF006324">
    <property type="entry name" value="LeuE"/>
    <property type="match status" value="1"/>
</dbReference>
<keyword evidence="5 6" id="KW-0472">Membrane</keyword>
<name>A0AA46YJM8_9ACTN</name>
<evidence type="ECO:0000256" key="1">
    <source>
        <dbReference type="ARBA" id="ARBA00004651"/>
    </source>
</evidence>
<accession>A0AA46YJM8</accession>
<dbReference type="PANTHER" id="PTHR30086">
    <property type="entry name" value="ARGININE EXPORTER PROTEIN ARGO"/>
    <property type="match status" value="1"/>
</dbReference>
<dbReference type="AlphaFoldDB" id="A0AA46YJM8"/>
<dbReference type="Proteomes" id="UP001164390">
    <property type="component" value="Chromosome"/>
</dbReference>
<feature type="transmembrane region" description="Helical" evidence="6">
    <location>
        <begin position="153"/>
        <end position="177"/>
    </location>
</feature>
<feature type="transmembrane region" description="Helical" evidence="6">
    <location>
        <begin position="189"/>
        <end position="208"/>
    </location>
</feature>
<evidence type="ECO:0000313" key="8">
    <source>
        <dbReference type="Proteomes" id="UP001164390"/>
    </source>
</evidence>
<gene>
    <name evidence="7" type="ORF">L0C25_14055</name>
</gene>
<dbReference type="PANTHER" id="PTHR30086:SF20">
    <property type="entry name" value="ARGININE EXPORTER PROTEIN ARGO-RELATED"/>
    <property type="match status" value="1"/>
</dbReference>
<evidence type="ECO:0000256" key="4">
    <source>
        <dbReference type="ARBA" id="ARBA00022989"/>
    </source>
</evidence>
<reference evidence="7" key="1">
    <citation type="submission" date="2022-01" db="EMBL/GenBank/DDBJ databases">
        <title>Nocardioidaceae gen. sp. A5X3R13.</title>
        <authorList>
            <person name="Lopez Marin M.A."/>
            <person name="Uhlik O."/>
        </authorList>
    </citation>
    <scope>NUCLEOTIDE SEQUENCE</scope>
    <source>
        <strain evidence="7">A5X3R13</strain>
    </source>
</reference>
<dbReference type="InterPro" id="IPR001123">
    <property type="entry name" value="LeuE-type"/>
</dbReference>
<comment type="subcellular location">
    <subcellularLocation>
        <location evidence="1">Cell membrane</location>
        <topology evidence="1">Multi-pass membrane protein</topology>
    </subcellularLocation>
</comment>
<evidence type="ECO:0000313" key="7">
    <source>
        <dbReference type="EMBL" id="UYM03671.1"/>
    </source>
</evidence>
<dbReference type="RefSeq" id="WP_271632300.1">
    <property type="nucleotide sequence ID" value="NZ_CP094970.1"/>
</dbReference>
<dbReference type="GO" id="GO:0005886">
    <property type="term" value="C:plasma membrane"/>
    <property type="evidence" value="ECO:0007669"/>
    <property type="project" value="UniProtKB-SubCell"/>
</dbReference>
<organism evidence="7 8">
    <name type="scientific">Solicola gregarius</name>
    <dbReference type="NCBI Taxonomy" id="2908642"/>
    <lineage>
        <taxon>Bacteria</taxon>
        <taxon>Bacillati</taxon>
        <taxon>Actinomycetota</taxon>
        <taxon>Actinomycetes</taxon>
        <taxon>Propionibacteriales</taxon>
        <taxon>Nocardioidaceae</taxon>
        <taxon>Solicola</taxon>
    </lineage>
</organism>
<evidence type="ECO:0000256" key="2">
    <source>
        <dbReference type="ARBA" id="ARBA00022475"/>
    </source>
</evidence>
<dbReference type="KEGG" id="sgrg:L0C25_14055"/>
<feature type="transmembrane region" description="Helical" evidence="6">
    <location>
        <begin position="6"/>
        <end position="28"/>
    </location>
</feature>
<dbReference type="Pfam" id="PF01810">
    <property type="entry name" value="LysE"/>
    <property type="match status" value="1"/>
</dbReference>
<feature type="transmembrane region" description="Helical" evidence="6">
    <location>
        <begin position="40"/>
        <end position="62"/>
    </location>
</feature>
<feature type="transmembrane region" description="Helical" evidence="6">
    <location>
        <begin position="68"/>
        <end position="88"/>
    </location>
</feature>
<sequence length="213" mass="22508">MAVDQFLAFGIAAFILIAIPGPSVMFVVGRALAYGRRTALASVVGNAFGMFALAILVALGLGQLVAESITVFTIVKYAGAAYLVWLGIRAIRKRSAVSALTAEHQFAETQSTWRSLREGFLVAVANPKGFIIFASVLPQFVDRSSGHVPLQMLLLGLLAAVVALMSDSVWAVVASGVREWFARSPRRSEAVQAVGGFSMIGLGVSVAVTGRHD</sequence>